<comment type="caution">
    <text evidence="1">The sequence shown here is derived from an EMBL/GenBank/DDBJ whole genome shotgun (WGS) entry which is preliminary data.</text>
</comment>
<dbReference type="EMBL" id="LHQQ01000402">
    <property type="protein sequence ID" value="KOS36710.1"/>
    <property type="molecule type" value="Genomic_DNA"/>
</dbReference>
<gene>
    <name evidence="1" type="ORF">ACN38_g12528</name>
</gene>
<evidence type="ECO:0000313" key="1">
    <source>
        <dbReference type="EMBL" id="KOS36710.1"/>
    </source>
</evidence>
<keyword evidence="2" id="KW-1185">Reference proteome</keyword>
<reference evidence="1 2" key="1">
    <citation type="submission" date="2015-08" db="EMBL/GenBank/DDBJ databases">
        <title>Genome sequencing of Penicillium nordicum.</title>
        <authorList>
            <person name="Nguyen H.D."/>
            <person name="Seifert K.A."/>
        </authorList>
    </citation>
    <scope>NUCLEOTIDE SEQUENCE [LARGE SCALE GENOMIC DNA]</scope>
    <source>
        <strain evidence="1 2">DAOMC 185683</strain>
    </source>
</reference>
<organism evidence="1 2">
    <name type="scientific">Penicillium nordicum</name>
    <dbReference type="NCBI Taxonomy" id="229535"/>
    <lineage>
        <taxon>Eukaryota</taxon>
        <taxon>Fungi</taxon>
        <taxon>Dikarya</taxon>
        <taxon>Ascomycota</taxon>
        <taxon>Pezizomycotina</taxon>
        <taxon>Eurotiomycetes</taxon>
        <taxon>Eurotiomycetidae</taxon>
        <taxon>Eurotiales</taxon>
        <taxon>Aspergillaceae</taxon>
        <taxon>Penicillium</taxon>
    </lineage>
</organism>
<dbReference type="Proteomes" id="UP000037696">
    <property type="component" value="Unassembled WGS sequence"/>
</dbReference>
<proteinExistence type="predicted"/>
<name>A0A0M8NYD4_9EURO</name>
<accession>A0A0M8NYD4</accession>
<evidence type="ECO:0000313" key="2">
    <source>
        <dbReference type="Proteomes" id="UP000037696"/>
    </source>
</evidence>
<feature type="non-terminal residue" evidence="1">
    <location>
        <position position="1"/>
    </location>
</feature>
<protein>
    <submittedName>
        <fullName evidence="1">Uncharacterized protein</fullName>
    </submittedName>
</protein>
<dbReference type="AlphaFoldDB" id="A0A0M8NYD4"/>
<sequence>APVLAHALLHSVIGLTLTPIDANSFFINCSACPGAWRRSFQ</sequence>